<dbReference type="Pfam" id="PF13472">
    <property type="entry name" value="Lipase_GDSL_2"/>
    <property type="match status" value="1"/>
</dbReference>
<dbReference type="InterPro" id="IPR051532">
    <property type="entry name" value="Ester_Hydrolysis_Enzymes"/>
</dbReference>
<dbReference type="Proteomes" id="UP000222624">
    <property type="component" value="Genome"/>
</dbReference>
<dbReference type="InterPro" id="IPR013830">
    <property type="entry name" value="SGNH_hydro"/>
</dbReference>
<protein>
    <submittedName>
        <fullName evidence="2">Putative SGNH/GDSL hydrolase family protein</fullName>
    </submittedName>
</protein>
<evidence type="ECO:0000313" key="3">
    <source>
        <dbReference type="Proteomes" id="UP000222624"/>
    </source>
</evidence>
<keyword evidence="2" id="KW-0378">Hydrolase</keyword>
<dbReference type="CDD" id="cd00229">
    <property type="entry name" value="SGNH_hydrolase"/>
    <property type="match status" value="1"/>
</dbReference>
<name>A0A223LJ40_9CAUD</name>
<evidence type="ECO:0000259" key="1">
    <source>
        <dbReference type="Pfam" id="PF13472"/>
    </source>
</evidence>
<evidence type="ECO:0000313" key="2">
    <source>
        <dbReference type="EMBL" id="ASU03778.1"/>
    </source>
</evidence>
<sequence>METSIKFSEMPKLDSITKDTLIPVVGTGEDGQPANFSIKGSTLLAFVEELATPVGSANQRPFQEWLSQLERRTTYDFRPVPVMANPPVTSLVKSQGVSGAGIANGGTGYKVGDNLTVDGGEYGVAARIRVTTVDADGKITAAAVQLTGTYITKPTNPVSVTDDGTGTGATFNLSWNPGIASTIYNGKTWNRTDETLFKYLGYNIKDTSAGYRGNGIGNGTQCIIEFFCDADSIDFRFIGGNAQYDLYVDGQRISDKPVQTDSSGAPYIYNVSWPTPVPRHYKLMGINTGFGGIITAQQYTVWHPGPRRRPLVWQLGDSYTYGTGATQISFNDFKILADILGFDSIADGIGGKGWTSTDSSIPQQRVADKLAILNDTPEYVFLSLGYNDAAAGRLEVLETNFRATMAKLNEVVPNAKVVVIGPATPMGSTSKITDIRASLIKLSAEFNLMFVDVDNWVSAANAKLYTLNDNTHPNDAGYIYRGVRLAQALASRI</sequence>
<proteinExistence type="predicted"/>
<accession>A0A223LJ40</accession>
<dbReference type="EMBL" id="MF459647">
    <property type="protein sequence ID" value="ASU03778.1"/>
    <property type="molecule type" value="Genomic_DNA"/>
</dbReference>
<dbReference type="SUPFAM" id="SSF52266">
    <property type="entry name" value="SGNH hydrolase"/>
    <property type="match status" value="1"/>
</dbReference>
<gene>
    <name evidence="2" type="ORF">JOAD_137</name>
</gene>
<dbReference type="Gene3D" id="3.40.50.1110">
    <property type="entry name" value="SGNH hydrolase"/>
    <property type="match status" value="1"/>
</dbReference>
<organism evidence="2 3">
    <name type="scientific">Erwinia phage vB_EamM_Joad</name>
    <dbReference type="NCBI Taxonomy" id="2026081"/>
    <lineage>
        <taxon>Viruses</taxon>
        <taxon>Duplodnaviria</taxon>
        <taxon>Heunggongvirae</taxon>
        <taxon>Uroviricota</taxon>
        <taxon>Caudoviricetes</taxon>
        <taxon>Chimalliviridae</taxon>
        <taxon>Risingsunvirus</taxon>
        <taxon>Risingsunvirus risingsun</taxon>
    </lineage>
</organism>
<feature type="domain" description="SGNH hydrolase-type esterase" evidence="1">
    <location>
        <begin position="315"/>
        <end position="478"/>
    </location>
</feature>
<dbReference type="GO" id="GO:0016787">
    <property type="term" value="F:hydrolase activity"/>
    <property type="evidence" value="ECO:0007669"/>
    <property type="project" value="UniProtKB-KW"/>
</dbReference>
<reference evidence="3" key="1">
    <citation type="submission" date="2017-07" db="EMBL/GenBank/DDBJ databases">
        <authorList>
            <person name="Bickmore M.X."/>
            <person name="Vaden K."/>
            <person name="Brady T.S."/>
            <person name="Tateoka O.B."/>
            <person name="Carter J.L."/>
            <person name="Pape J.A."/>
            <person name="Robinson D.M."/>
            <person name="Russell K.A."/>
            <person name="Staley L.A."/>
            <person name="Stettler J.M."/>
            <person name="Townsend M.H."/>
            <person name="Wienclaw T."/>
            <person name="Williamson T.L."/>
            <person name="Kruger J.L."/>
            <person name="Berg J.A."/>
            <person name="Sharma R."/>
            <person name="Payne A.M."/>
            <person name="Fajardo C.P."/>
            <person name="Breakwell D.P."/>
            <person name="Hope S."/>
            <person name="Grose J.H."/>
        </authorList>
    </citation>
    <scope>NUCLEOTIDE SEQUENCE [LARGE SCALE GENOMIC DNA]</scope>
</reference>
<dbReference type="PANTHER" id="PTHR30383">
    <property type="entry name" value="THIOESTERASE 1/PROTEASE 1/LYSOPHOSPHOLIPASE L1"/>
    <property type="match status" value="1"/>
</dbReference>
<dbReference type="InterPro" id="IPR036514">
    <property type="entry name" value="SGNH_hydro_sf"/>
</dbReference>